<dbReference type="RefSeq" id="WP_245616938.1">
    <property type="nucleotide sequence ID" value="NZ_AVPK01000001.1"/>
</dbReference>
<dbReference type="EMBL" id="AVPK01000001">
    <property type="protein sequence ID" value="KGN39163.1"/>
    <property type="molecule type" value="Genomic_DNA"/>
</dbReference>
<reference evidence="2 3" key="1">
    <citation type="submission" date="2013-08" db="EMBL/GenBank/DDBJ databases">
        <title>The genome sequence of Knoellia subterranea.</title>
        <authorList>
            <person name="Zhu W."/>
            <person name="Wang G."/>
        </authorList>
    </citation>
    <scope>NUCLEOTIDE SEQUENCE [LARGE SCALE GENOMIC DNA]</scope>
    <source>
        <strain evidence="2 3">KCTC 19937</strain>
    </source>
</reference>
<sequence length="132" mass="14031">MELVRAGLDEGADRDTLAADLLLYCHGFCAALDGHHRSEDAALFPQIAAARPDLAPVLAKLSQDHSMMDHLIRGLEHSLTSGADSDTVLGHLEGLGAIMESHFGYEERSLLSVLDEIPLELTPADAFGAIAG</sequence>
<name>A0A0A0JPS6_9MICO</name>
<dbReference type="AlphaFoldDB" id="A0A0A0JPS6"/>
<organism evidence="2 3">
    <name type="scientific">Knoellia subterranea KCTC 19937</name>
    <dbReference type="NCBI Taxonomy" id="1385521"/>
    <lineage>
        <taxon>Bacteria</taxon>
        <taxon>Bacillati</taxon>
        <taxon>Actinomycetota</taxon>
        <taxon>Actinomycetes</taxon>
        <taxon>Micrococcales</taxon>
        <taxon>Intrasporangiaceae</taxon>
        <taxon>Knoellia</taxon>
    </lineage>
</organism>
<proteinExistence type="predicted"/>
<dbReference type="Pfam" id="PF01814">
    <property type="entry name" value="Hemerythrin"/>
    <property type="match status" value="1"/>
</dbReference>
<keyword evidence="3" id="KW-1185">Reference proteome</keyword>
<gene>
    <name evidence="2" type="ORF">N803_01270</name>
</gene>
<dbReference type="eggNOG" id="COG3945">
    <property type="taxonomic scope" value="Bacteria"/>
</dbReference>
<dbReference type="Gene3D" id="1.20.120.520">
    <property type="entry name" value="nmb1532 protein domain like"/>
    <property type="match status" value="1"/>
</dbReference>
<evidence type="ECO:0000259" key="1">
    <source>
        <dbReference type="Pfam" id="PF01814"/>
    </source>
</evidence>
<protein>
    <submittedName>
        <fullName evidence="2">Cation-binding protein</fullName>
    </submittedName>
</protein>
<dbReference type="InterPro" id="IPR012312">
    <property type="entry name" value="Hemerythrin-like"/>
</dbReference>
<accession>A0A0A0JPS6</accession>
<evidence type="ECO:0000313" key="2">
    <source>
        <dbReference type="EMBL" id="KGN39163.1"/>
    </source>
</evidence>
<feature type="domain" description="Hemerythrin-like" evidence="1">
    <location>
        <begin position="3"/>
        <end position="112"/>
    </location>
</feature>
<evidence type="ECO:0000313" key="3">
    <source>
        <dbReference type="Proteomes" id="UP000030011"/>
    </source>
</evidence>
<dbReference type="STRING" id="1385521.N803_01270"/>
<comment type="caution">
    <text evidence="2">The sequence shown here is derived from an EMBL/GenBank/DDBJ whole genome shotgun (WGS) entry which is preliminary data.</text>
</comment>
<dbReference type="Proteomes" id="UP000030011">
    <property type="component" value="Unassembled WGS sequence"/>
</dbReference>